<protein>
    <recommendedName>
        <fullName evidence="13">THAP-type domain-containing protein</fullName>
    </recommendedName>
</protein>
<dbReference type="GO" id="GO:0005654">
    <property type="term" value="C:nucleoplasm"/>
    <property type="evidence" value="ECO:0007669"/>
    <property type="project" value="UniProtKB-SubCell"/>
</dbReference>
<keyword evidence="8 12" id="KW-0238">DNA-binding</keyword>
<dbReference type="PANTHER" id="PTHR46600">
    <property type="entry name" value="THAP DOMAIN-CONTAINING"/>
    <property type="match status" value="1"/>
</dbReference>
<dbReference type="SMART" id="SM00692">
    <property type="entry name" value="DM3"/>
    <property type="match status" value="1"/>
</dbReference>
<organism evidence="14 15">
    <name type="scientific">Spodoptera exigua</name>
    <name type="common">Beet armyworm</name>
    <name type="synonym">Noctua fulgens</name>
    <dbReference type="NCBI Taxonomy" id="7107"/>
    <lineage>
        <taxon>Eukaryota</taxon>
        <taxon>Metazoa</taxon>
        <taxon>Ecdysozoa</taxon>
        <taxon>Arthropoda</taxon>
        <taxon>Hexapoda</taxon>
        <taxon>Insecta</taxon>
        <taxon>Pterygota</taxon>
        <taxon>Neoptera</taxon>
        <taxon>Endopterygota</taxon>
        <taxon>Lepidoptera</taxon>
        <taxon>Glossata</taxon>
        <taxon>Ditrysia</taxon>
        <taxon>Noctuoidea</taxon>
        <taxon>Noctuidae</taxon>
        <taxon>Amphipyrinae</taxon>
        <taxon>Spodoptera</taxon>
    </lineage>
</organism>
<evidence type="ECO:0000259" key="13">
    <source>
        <dbReference type="PROSITE" id="PS50950"/>
    </source>
</evidence>
<comment type="caution">
    <text evidence="14">The sequence shown here is derived from an EMBL/GenBank/DDBJ whole genome shotgun (WGS) entry which is preliminary data.</text>
</comment>
<dbReference type="Gene3D" id="6.20.210.20">
    <property type="entry name" value="THAP domain"/>
    <property type="match status" value="1"/>
</dbReference>
<evidence type="ECO:0000256" key="7">
    <source>
        <dbReference type="ARBA" id="ARBA00023054"/>
    </source>
</evidence>
<dbReference type="InterPro" id="IPR006612">
    <property type="entry name" value="THAP_Znf"/>
</dbReference>
<sequence length="168" mass="19336">MPRCCAYNCKNIGIHRFPKDKKCLQSWIKAIRGKNWKPASTSRLCAKHFKPSDYYEESKYTGIKLEKKLLKKGANPSIFSFSKCEEQSKSRRSLRYEARCAKEELLGLSELKRDRTPDAPDVGANIAIESVEPQTEIISDDVSNIVEYAEKQTNKYRVYIWVCMAIST</sequence>
<dbReference type="PANTHER" id="PTHR46600:SF1">
    <property type="entry name" value="THAP DOMAIN-CONTAINING PROTEIN 1"/>
    <property type="match status" value="1"/>
</dbReference>
<comment type="subcellular location">
    <subcellularLocation>
        <location evidence="1">Nucleus</location>
        <location evidence="1">Nucleoplasm</location>
    </subcellularLocation>
</comment>
<evidence type="ECO:0000256" key="4">
    <source>
        <dbReference type="ARBA" id="ARBA00022771"/>
    </source>
</evidence>
<name>A0A835KXQ4_SPOEX</name>
<keyword evidence="11" id="KW-0131">Cell cycle</keyword>
<evidence type="ECO:0000256" key="8">
    <source>
        <dbReference type="ARBA" id="ARBA00023125"/>
    </source>
</evidence>
<keyword evidence="9" id="KW-0804">Transcription</keyword>
<evidence type="ECO:0000256" key="1">
    <source>
        <dbReference type="ARBA" id="ARBA00004642"/>
    </source>
</evidence>
<keyword evidence="7" id="KW-0175">Coiled coil</keyword>
<proteinExistence type="inferred from homology"/>
<dbReference type="InterPro" id="IPR038441">
    <property type="entry name" value="THAP_Znf_sf"/>
</dbReference>
<feature type="domain" description="THAP-type" evidence="13">
    <location>
        <begin position="1"/>
        <end position="79"/>
    </location>
</feature>
<gene>
    <name evidence="14" type="ORF">HW555_013895</name>
</gene>
<evidence type="ECO:0000256" key="2">
    <source>
        <dbReference type="ARBA" id="ARBA00006177"/>
    </source>
</evidence>
<dbReference type="EMBL" id="JACKWZ010000760">
    <property type="protein sequence ID" value="KAF9405325.1"/>
    <property type="molecule type" value="Genomic_DNA"/>
</dbReference>
<dbReference type="GO" id="GO:0008270">
    <property type="term" value="F:zinc ion binding"/>
    <property type="evidence" value="ECO:0007669"/>
    <property type="project" value="UniProtKB-KW"/>
</dbReference>
<dbReference type="AlphaFoldDB" id="A0A835KXQ4"/>
<evidence type="ECO:0000256" key="12">
    <source>
        <dbReference type="PROSITE-ProRule" id="PRU00309"/>
    </source>
</evidence>
<dbReference type="SMART" id="SM00980">
    <property type="entry name" value="THAP"/>
    <property type="match status" value="1"/>
</dbReference>
<keyword evidence="15" id="KW-1185">Reference proteome</keyword>
<dbReference type="InterPro" id="IPR026516">
    <property type="entry name" value="THAP1/10"/>
</dbReference>
<accession>A0A835KXQ4</accession>
<keyword evidence="5" id="KW-0862">Zinc</keyword>
<dbReference type="PROSITE" id="PS50950">
    <property type="entry name" value="ZF_THAP"/>
    <property type="match status" value="1"/>
</dbReference>
<evidence type="ECO:0000256" key="9">
    <source>
        <dbReference type="ARBA" id="ARBA00023163"/>
    </source>
</evidence>
<comment type="similarity">
    <text evidence="2">Belongs to the THAP1 family.</text>
</comment>
<evidence type="ECO:0000313" key="14">
    <source>
        <dbReference type="EMBL" id="KAF9405325.1"/>
    </source>
</evidence>
<dbReference type="Proteomes" id="UP000648187">
    <property type="component" value="Unassembled WGS sequence"/>
</dbReference>
<evidence type="ECO:0000256" key="11">
    <source>
        <dbReference type="ARBA" id="ARBA00023306"/>
    </source>
</evidence>
<dbReference type="SUPFAM" id="SSF57716">
    <property type="entry name" value="Glucocorticoid receptor-like (DNA-binding domain)"/>
    <property type="match status" value="1"/>
</dbReference>
<evidence type="ECO:0000256" key="5">
    <source>
        <dbReference type="ARBA" id="ARBA00022833"/>
    </source>
</evidence>
<keyword evidence="4 12" id="KW-0863">Zinc-finger</keyword>
<dbReference type="GO" id="GO:0043565">
    <property type="term" value="F:sequence-specific DNA binding"/>
    <property type="evidence" value="ECO:0007669"/>
    <property type="project" value="InterPro"/>
</dbReference>
<keyword evidence="3" id="KW-0479">Metal-binding</keyword>
<keyword evidence="10" id="KW-0539">Nucleus</keyword>
<evidence type="ECO:0000256" key="3">
    <source>
        <dbReference type="ARBA" id="ARBA00022723"/>
    </source>
</evidence>
<dbReference type="Pfam" id="PF05485">
    <property type="entry name" value="THAP"/>
    <property type="match status" value="1"/>
</dbReference>
<evidence type="ECO:0000313" key="15">
    <source>
        <dbReference type="Proteomes" id="UP000648187"/>
    </source>
</evidence>
<evidence type="ECO:0000256" key="10">
    <source>
        <dbReference type="ARBA" id="ARBA00023242"/>
    </source>
</evidence>
<evidence type="ECO:0000256" key="6">
    <source>
        <dbReference type="ARBA" id="ARBA00023015"/>
    </source>
</evidence>
<reference evidence="14" key="1">
    <citation type="submission" date="2020-08" db="EMBL/GenBank/DDBJ databases">
        <title>Spodoptera exigua strain:BAW_Kor-Di-RS1 Genome sequencing and assembly.</title>
        <authorList>
            <person name="Kim J."/>
            <person name="Nam H.Y."/>
            <person name="Kwon M."/>
            <person name="Choi J.H."/>
            <person name="Cho S.R."/>
            <person name="Kim G.-H."/>
        </authorList>
    </citation>
    <scope>NUCLEOTIDE SEQUENCE</scope>
    <source>
        <strain evidence="14">BAW_Kor-Di-RS1</strain>
        <tissue evidence="14">Whole-body</tissue>
    </source>
</reference>
<keyword evidence="6" id="KW-0805">Transcription regulation</keyword>